<keyword evidence="1" id="KW-0732">Signal</keyword>
<name>A0ABD3XNX0_SINWO</name>
<evidence type="ECO:0000256" key="1">
    <source>
        <dbReference type="SAM" id="SignalP"/>
    </source>
</evidence>
<gene>
    <name evidence="2" type="ORF">ACJMK2_000232</name>
</gene>
<protein>
    <submittedName>
        <fullName evidence="2">Uncharacterized protein</fullName>
    </submittedName>
</protein>
<organism evidence="2 3">
    <name type="scientific">Sinanodonta woodiana</name>
    <name type="common">Chinese pond mussel</name>
    <name type="synonym">Anodonta woodiana</name>
    <dbReference type="NCBI Taxonomy" id="1069815"/>
    <lineage>
        <taxon>Eukaryota</taxon>
        <taxon>Metazoa</taxon>
        <taxon>Spiralia</taxon>
        <taxon>Lophotrochozoa</taxon>
        <taxon>Mollusca</taxon>
        <taxon>Bivalvia</taxon>
        <taxon>Autobranchia</taxon>
        <taxon>Heteroconchia</taxon>
        <taxon>Palaeoheterodonta</taxon>
        <taxon>Unionida</taxon>
        <taxon>Unionoidea</taxon>
        <taxon>Unionidae</taxon>
        <taxon>Unioninae</taxon>
        <taxon>Sinanodonta</taxon>
    </lineage>
</organism>
<dbReference type="EMBL" id="JBJQND010000001">
    <property type="protein sequence ID" value="KAL3887840.1"/>
    <property type="molecule type" value="Genomic_DNA"/>
</dbReference>
<reference evidence="2 3" key="1">
    <citation type="submission" date="2024-11" db="EMBL/GenBank/DDBJ databases">
        <title>Chromosome-level genome assembly of the freshwater bivalve Anodonta woodiana.</title>
        <authorList>
            <person name="Chen X."/>
        </authorList>
    </citation>
    <scope>NUCLEOTIDE SEQUENCE [LARGE SCALE GENOMIC DNA]</scope>
    <source>
        <strain evidence="2">MN2024</strain>
        <tissue evidence="2">Gills</tissue>
    </source>
</reference>
<dbReference type="Proteomes" id="UP001634394">
    <property type="component" value="Unassembled WGS sequence"/>
</dbReference>
<feature type="chain" id="PRO_5044894039" evidence="1">
    <location>
        <begin position="22"/>
        <end position="129"/>
    </location>
</feature>
<feature type="signal peptide" evidence="1">
    <location>
        <begin position="1"/>
        <end position="21"/>
    </location>
</feature>
<proteinExistence type="predicted"/>
<sequence>MFPDFSVLMLVICTLANVRNATMDQGDVANVVVMDDSDTLEILVSTSQHEISLSLVRKPWTEKSLSPIFFYERGKLNMDVSVLNMNMGFYEDSNSGASIFIRRRNKKDYELVINYELVTNFKSVIIMNW</sequence>
<accession>A0ABD3XNX0</accession>
<dbReference type="AlphaFoldDB" id="A0ABD3XNX0"/>
<comment type="caution">
    <text evidence="2">The sequence shown here is derived from an EMBL/GenBank/DDBJ whole genome shotgun (WGS) entry which is preliminary data.</text>
</comment>
<evidence type="ECO:0000313" key="3">
    <source>
        <dbReference type="Proteomes" id="UP001634394"/>
    </source>
</evidence>
<keyword evidence="3" id="KW-1185">Reference proteome</keyword>
<evidence type="ECO:0000313" key="2">
    <source>
        <dbReference type="EMBL" id="KAL3887840.1"/>
    </source>
</evidence>